<accession>A0A7J5X5F4</accession>
<dbReference type="EMBL" id="JAAKFY010000027">
    <property type="protein sequence ID" value="KAF3832182.1"/>
    <property type="molecule type" value="Genomic_DNA"/>
</dbReference>
<name>A0A7J5X5F4_DISMA</name>
<feature type="compositionally biased region" description="Polar residues" evidence="1">
    <location>
        <begin position="1"/>
        <end position="13"/>
    </location>
</feature>
<reference evidence="2 3" key="1">
    <citation type="submission" date="2020-03" db="EMBL/GenBank/DDBJ databases">
        <title>Dissostichus mawsoni Genome sequencing and assembly.</title>
        <authorList>
            <person name="Park H."/>
        </authorList>
    </citation>
    <scope>NUCLEOTIDE SEQUENCE [LARGE SCALE GENOMIC DNA]</scope>
    <source>
        <strain evidence="2">DM0001</strain>
        <tissue evidence="2">Muscle</tissue>
    </source>
</reference>
<evidence type="ECO:0000313" key="2">
    <source>
        <dbReference type="EMBL" id="KAF3832182.1"/>
    </source>
</evidence>
<gene>
    <name evidence="2" type="ORF">F7725_025847</name>
</gene>
<dbReference type="OrthoDB" id="8943665at2759"/>
<feature type="region of interest" description="Disordered" evidence="1">
    <location>
        <begin position="1"/>
        <end position="28"/>
    </location>
</feature>
<comment type="caution">
    <text evidence="2">The sequence shown here is derived from an EMBL/GenBank/DDBJ whole genome shotgun (WGS) entry which is preliminary data.</text>
</comment>
<evidence type="ECO:0000256" key="1">
    <source>
        <dbReference type="SAM" id="MobiDB-lite"/>
    </source>
</evidence>
<proteinExistence type="predicted"/>
<sequence length="84" mass="8507">MEQGPMSNASGIQPSRKEQVSGSSAPSGRFTTLSCGLLAVGSELWAASCGQRAVGSELWDASCGQRAVGSELWAASCGLRAVGC</sequence>
<evidence type="ECO:0000313" key="3">
    <source>
        <dbReference type="Proteomes" id="UP000518266"/>
    </source>
</evidence>
<organism evidence="2 3">
    <name type="scientific">Dissostichus mawsoni</name>
    <name type="common">Antarctic cod</name>
    <dbReference type="NCBI Taxonomy" id="36200"/>
    <lineage>
        <taxon>Eukaryota</taxon>
        <taxon>Metazoa</taxon>
        <taxon>Chordata</taxon>
        <taxon>Craniata</taxon>
        <taxon>Vertebrata</taxon>
        <taxon>Euteleostomi</taxon>
        <taxon>Actinopterygii</taxon>
        <taxon>Neopterygii</taxon>
        <taxon>Teleostei</taxon>
        <taxon>Neoteleostei</taxon>
        <taxon>Acanthomorphata</taxon>
        <taxon>Eupercaria</taxon>
        <taxon>Perciformes</taxon>
        <taxon>Notothenioidei</taxon>
        <taxon>Nototheniidae</taxon>
        <taxon>Dissostichus</taxon>
    </lineage>
</organism>
<dbReference type="AlphaFoldDB" id="A0A7J5X5F4"/>
<dbReference type="Proteomes" id="UP000518266">
    <property type="component" value="Unassembled WGS sequence"/>
</dbReference>
<protein>
    <submittedName>
        <fullName evidence="2">Uncharacterized protein</fullName>
    </submittedName>
</protein>
<keyword evidence="3" id="KW-1185">Reference proteome</keyword>